<dbReference type="RefSeq" id="WP_184780716.1">
    <property type="nucleotide sequence ID" value="NZ_JACHMG010000001.1"/>
</dbReference>
<gene>
    <name evidence="2" type="ORF">BJY18_003224</name>
</gene>
<evidence type="ECO:0000313" key="3">
    <source>
        <dbReference type="Proteomes" id="UP000581769"/>
    </source>
</evidence>
<evidence type="ECO:0008006" key="4">
    <source>
        <dbReference type="Google" id="ProtNLM"/>
    </source>
</evidence>
<proteinExistence type="predicted"/>
<dbReference type="Proteomes" id="UP000581769">
    <property type="component" value="Unassembled WGS sequence"/>
</dbReference>
<feature type="chain" id="PRO_5032754180" description="Secreted protein" evidence="1">
    <location>
        <begin position="28"/>
        <end position="76"/>
    </location>
</feature>
<reference evidence="2 3" key="1">
    <citation type="submission" date="2020-08" db="EMBL/GenBank/DDBJ databases">
        <title>Sequencing the genomes of 1000 actinobacteria strains.</title>
        <authorList>
            <person name="Klenk H.-P."/>
        </authorList>
    </citation>
    <scope>NUCLEOTIDE SEQUENCE [LARGE SCALE GENOMIC DNA]</scope>
    <source>
        <strain evidence="2 3">DSM 45859</strain>
    </source>
</reference>
<dbReference type="EMBL" id="JACHMG010000001">
    <property type="protein sequence ID" value="MBB4685739.1"/>
    <property type="molecule type" value="Genomic_DNA"/>
</dbReference>
<feature type="signal peptide" evidence="1">
    <location>
        <begin position="1"/>
        <end position="27"/>
    </location>
</feature>
<comment type="caution">
    <text evidence="2">The sequence shown here is derived from an EMBL/GenBank/DDBJ whole genome shotgun (WGS) entry which is preliminary data.</text>
</comment>
<accession>A0A840IW44</accession>
<dbReference type="AlphaFoldDB" id="A0A840IW44"/>
<keyword evidence="1" id="KW-0732">Signal</keyword>
<evidence type="ECO:0000313" key="2">
    <source>
        <dbReference type="EMBL" id="MBB4685739.1"/>
    </source>
</evidence>
<keyword evidence="3" id="KW-1185">Reference proteome</keyword>
<evidence type="ECO:0000256" key="1">
    <source>
        <dbReference type="SAM" id="SignalP"/>
    </source>
</evidence>
<protein>
    <recommendedName>
        <fullName evidence="4">Secreted protein</fullName>
    </recommendedName>
</protein>
<organism evidence="2 3">
    <name type="scientific">Amycolatopsis jiangsuensis</name>
    <dbReference type="NCBI Taxonomy" id="1181879"/>
    <lineage>
        <taxon>Bacteria</taxon>
        <taxon>Bacillati</taxon>
        <taxon>Actinomycetota</taxon>
        <taxon>Actinomycetes</taxon>
        <taxon>Pseudonocardiales</taxon>
        <taxon>Pseudonocardiaceae</taxon>
        <taxon>Amycolatopsis</taxon>
    </lineage>
</organism>
<sequence length="76" mass="7908">MKRVLTTAAVASAAFGMLLAGAGTASAQDPYAKYSSESACRTAGLQYVKSGKASRYDCTGPHSGSAAGQKWWLYLI</sequence>
<name>A0A840IW44_9PSEU</name>